<organism evidence="9 10">
    <name type="scientific">Gymnopus androsaceus JB14</name>
    <dbReference type="NCBI Taxonomy" id="1447944"/>
    <lineage>
        <taxon>Eukaryota</taxon>
        <taxon>Fungi</taxon>
        <taxon>Dikarya</taxon>
        <taxon>Basidiomycota</taxon>
        <taxon>Agaricomycotina</taxon>
        <taxon>Agaricomycetes</taxon>
        <taxon>Agaricomycetidae</taxon>
        <taxon>Agaricales</taxon>
        <taxon>Marasmiineae</taxon>
        <taxon>Omphalotaceae</taxon>
        <taxon>Gymnopus</taxon>
    </lineage>
</organism>
<dbReference type="Proteomes" id="UP000799118">
    <property type="component" value="Unassembled WGS sequence"/>
</dbReference>
<comment type="subcellular location">
    <subcellularLocation>
        <location evidence="1 7">Endoplasmic reticulum membrane</location>
        <topology evidence="1 7">Multi-pass membrane protein</topology>
    </subcellularLocation>
</comment>
<keyword evidence="3 7" id="KW-0812">Transmembrane</keyword>
<feature type="transmembrane region" description="Helical" evidence="7">
    <location>
        <begin position="148"/>
        <end position="167"/>
    </location>
</feature>
<protein>
    <recommendedName>
        <fullName evidence="7">Derlin</fullName>
    </recommendedName>
</protein>
<comment type="similarity">
    <text evidence="2 7">Belongs to the derlin family.</text>
</comment>
<dbReference type="EMBL" id="ML769632">
    <property type="protein sequence ID" value="KAE9391216.1"/>
    <property type="molecule type" value="Genomic_DNA"/>
</dbReference>
<comment type="function">
    <text evidence="7">May be involved in the degradation of misfolded endoplasmic reticulum (ER) luminal proteins.</text>
</comment>
<evidence type="ECO:0000256" key="3">
    <source>
        <dbReference type="ARBA" id="ARBA00022692"/>
    </source>
</evidence>
<evidence type="ECO:0000256" key="6">
    <source>
        <dbReference type="ARBA" id="ARBA00023136"/>
    </source>
</evidence>
<gene>
    <name evidence="9" type="ORF">BT96DRAFT_832335</name>
</gene>
<evidence type="ECO:0000256" key="7">
    <source>
        <dbReference type="RuleBase" id="RU363059"/>
    </source>
</evidence>
<accession>A0A6A4H0C8</accession>
<dbReference type="PANTHER" id="PTHR11009">
    <property type="entry name" value="DER1-LIKE PROTEIN, DERLIN"/>
    <property type="match status" value="1"/>
</dbReference>
<evidence type="ECO:0000256" key="1">
    <source>
        <dbReference type="ARBA" id="ARBA00004477"/>
    </source>
</evidence>
<sequence>MDAIVAKLKKIPPVTRFLCISLVSVSVTKFQVWRLWSSFLLGIRALAFFFEMGILYRTGKRLEQGPYLRKSADLAYQLVIASGAIIAVNILVKGMLFFHPFLCCIIYLSSKLTPPGAQTLRTSLYGLGFIPVKYFPFALLAIDLLNGGPYGAVLSVLGMIISHLWWVGIWGSELGGRSGPLAAYGRAPRWLARWFGEETAPSNTRPGAGRGTNSGSGAHAAPPRNIAAPSNRGPGAGERCELGKWCACCSSSN</sequence>
<evidence type="ECO:0000256" key="5">
    <source>
        <dbReference type="ARBA" id="ARBA00022989"/>
    </source>
</evidence>
<feature type="transmembrane region" description="Helical" evidence="7">
    <location>
        <begin position="124"/>
        <end position="142"/>
    </location>
</feature>
<evidence type="ECO:0000256" key="2">
    <source>
        <dbReference type="ARBA" id="ARBA00008917"/>
    </source>
</evidence>
<dbReference type="AlphaFoldDB" id="A0A6A4H0C8"/>
<reference evidence="9" key="1">
    <citation type="journal article" date="2019" name="Environ. Microbiol.">
        <title>Fungal ecological strategies reflected in gene transcription - a case study of two litter decomposers.</title>
        <authorList>
            <person name="Barbi F."/>
            <person name="Kohler A."/>
            <person name="Barry K."/>
            <person name="Baskaran P."/>
            <person name="Daum C."/>
            <person name="Fauchery L."/>
            <person name="Ihrmark K."/>
            <person name="Kuo A."/>
            <person name="LaButti K."/>
            <person name="Lipzen A."/>
            <person name="Morin E."/>
            <person name="Grigoriev I.V."/>
            <person name="Henrissat B."/>
            <person name="Lindahl B."/>
            <person name="Martin F."/>
        </authorList>
    </citation>
    <scope>NUCLEOTIDE SEQUENCE</scope>
    <source>
        <strain evidence="9">JB14</strain>
    </source>
</reference>
<dbReference type="Pfam" id="PF04511">
    <property type="entry name" value="DER1"/>
    <property type="match status" value="1"/>
</dbReference>
<evidence type="ECO:0000313" key="9">
    <source>
        <dbReference type="EMBL" id="KAE9391216.1"/>
    </source>
</evidence>
<name>A0A6A4H0C8_9AGAR</name>
<dbReference type="GO" id="GO:0005789">
    <property type="term" value="C:endoplasmic reticulum membrane"/>
    <property type="evidence" value="ECO:0007669"/>
    <property type="project" value="UniProtKB-SubCell"/>
</dbReference>
<evidence type="ECO:0000256" key="8">
    <source>
        <dbReference type="SAM" id="MobiDB-lite"/>
    </source>
</evidence>
<keyword evidence="10" id="KW-1185">Reference proteome</keyword>
<evidence type="ECO:0000256" key="4">
    <source>
        <dbReference type="ARBA" id="ARBA00022824"/>
    </source>
</evidence>
<feature type="transmembrane region" description="Helical" evidence="7">
    <location>
        <begin position="97"/>
        <end position="112"/>
    </location>
</feature>
<keyword evidence="5 7" id="KW-1133">Transmembrane helix</keyword>
<feature type="region of interest" description="Disordered" evidence="8">
    <location>
        <begin position="199"/>
        <end position="237"/>
    </location>
</feature>
<dbReference type="GO" id="GO:0006950">
    <property type="term" value="P:response to stress"/>
    <property type="evidence" value="ECO:0007669"/>
    <property type="project" value="UniProtKB-ARBA"/>
</dbReference>
<dbReference type="OrthoDB" id="1716531at2759"/>
<keyword evidence="6 7" id="KW-0472">Membrane</keyword>
<dbReference type="InterPro" id="IPR007599">
    <property type="entry name" value="DER1"/>
</dbReference>
<evidence type="ECO:0000313" key="10">
    <source>
        <dbReference type="Proteomes" id="UP000799118"/>
    </source>
</evidence>
<keyword evidence="4 7" id="KW-0256">Endoplasmic reticulum</keyword>
<proteinExistence type="inferred from homology"/>
<feature type="transmembrane region" description="Helical" evidence="7">
    <location>
        <begin position="35"/>
        <end position="54"/>
    </location>
</feature>